<dbReference type="PANTHER" id="PTHR11042">
    <property type="entry name" value="EUKARYOTIC TRANSLATION INITIATION FACTOR 2-ALPHA KINASE EIF2-ALPHA KINASE -RELATED"/>
    <property type="match status" value="1"/>
</dbReference>
<keyword evidence="4" id="KW-0808">Transferase</keyword>
<dbReference type="InterPro" id="IPR008271">
    <property type="entry name" value="Ser/Thr_kinase_AS"/>
</dbReference>
<keyword evidence="3" id="KW-0597">Phosphoprotein</keyword>
<dbReference type="Gene3D" id="3.30.200.20">
    <property type="entry name" value="Phosphorylase Kinase, domain 1"/>
    <property type="match status" value="1"/>
</dbReference>
<dbReference type="AlphaFoldDB" id="A0AAW1DLH4"/>
<evidence type="ECO:0000256" key="1">
    <source>
        <dbReference type="ARBA" id="ARBA00012513"/>
    </source>
</evidence>
<name>A0AAW1DLH4_9HEMI</name>
<dbReference type="EMBL" id="JAPXFL010000002">
    <property type="protein sequence ID" value="KAK9510003.1"/>
    <property type="molecule type" value="Genomic_DNA"/>
</dbReference>
<keyword evidence="5" id="KW-0547">Nucleotide-binding</keyword>
<evidence type="ECO:0000313" key="12">
    <source>
        <dbReference type="EMBL" id="KAK9510003.1"/>
    </source>
</evidence>
<dbReference type="Pfam" id="PF22949">
    <property type="entry name" value="HRI2_3H"/>
    <property type="match status" value="1"/>
</dbReference>
<evidence type="ECO:0000256" key="5">
    <source>
        <dbReference type="ARBA" id="ARBA00022741"/>
    </source>
</evidence>
<evidence type="ECO:0000256" key="9">
    <source>
        <dbReference type="ARBA" id="ARBA00042914"/>
    </source>
</evidence>
<evidence type="ECO:0000256" key="6">
    <source>
        <dbReference type="ARBA" id="ARBA00022777"/>
    </source>
</evidence>
<feature type="domain" description="Protein kinase" evidence="11">
    <location>
        <begin position="142"/>
        <end position="500"/>
    </location>
</feature>
<dbReference type="InterPro" id="IPR050339">
    <property type="entry name" value="CC_SR_Kinase"/>
</dbReference>
<dbReference type="Gene3D" id="1.10.510.10">
    <property type="entry name" value="Transferase(Phosphotransferase) domain 1"/>
    <property type="match status" value="1"/>
</dbReference>
<evidence type="ECO:0000256" key="7">
    <source>
        <dbReference type="ARBA" id="ARBA00022840"/>
    </source>
</evidence>
<dbReference type="PROSITE" id="PS00108">
    <property type="entry name" value="PROTEIN_KINASE_ST"/>
    <property type="match status" value="1"/>
</dbReference>
<protein>
    <recommendedName>
        <fullName evidence="1">non-specific serine/threonine protein kinase</fullName>
        <ecNumber evidence="1">2.7.11.1</ecNumber>
    </recommendedName>
    <alternativeName>
        <fullName evidence="9">Heme-regulated eukaryotic initiation factor eIF-2-alpha kinase</fullName>
    </alternativeName>
</protein>
<proteinExistence type="inferred from homology"/>
<dbReference type="Pfam" id="PF00069">
    <property type="entry name" value="Pkinase"/>
    <property type="match status" value="2"/>
</dbReference>
<dbReference type="PANTHER" id="PTHR11042:SF187">
    <property type="entry name" value="EUKARYOTIC TRANSLATION INITIATION FACTOR 2-ALPHA KINASE 2"/>
    <property type="match status" value="1"/>
</dbReference>
<keyword evidence="13" id="KW-1185">Reference proteome</keyword>
<comment type="caution">
    <text evidence="12">The sequence shown here is derived from an EMBL/GenBank/DDBJ whole genome shotgun (WGS) entry which is preliminary data.</text>
</comment>
<dbReference type="SMART" id="SM00220">
    <property type="entry name" value="S_TKc"/>
    <property type="match status" value="1"/>
</dbReference>
<keyword evidence="10" id="KW-0175">Coiled coil</keyword>
<dbReference type="InterPro" id="IPR054521">
    <property type="entry name" value="HRI2_3H"/>
</dbReference>
<evidence type="ECO:0000256" key="8">
    <source>
        <dbReference type="ARBA" id="ARBA00037982"/>
    </source>
</evidence>
<sequence>MMRNEDSDFSSLKTVSSFDRGDSCTVAVGVNSQEIQRFSPSSLLVESLIEQLCKLMEKDPHNQKKLYLTVCEKLHQMNLIGESYEREEFQFMRSHYQKALYRLLAIAKTTSSDNAIFPKNNCHIQNPCGDGVLEWSRYRTEFQELEYIAKGGFGHVFKAQHKLDGEIYAVKKIFLRYQSVEGFLQNLREVKMLARLNHPNIVAYKAAWLEALDEPKQARKVENHEIPALLNADSDDVIDTNEEKDGSLEIVFEGSEKSASVIDESESISHSTSNTSALMPVERLVCKKKIFQFSYREEDYCCTPKQSAVLFIQMQLCKITLRHWLDTRNQRSKLIIDTDQCLDIFKKILKGVEYIHSQGIVHHDIKPSNIFVSEDLNEVQVGDFGLACSLLAHPPSSLSIITTHPRGQVGTKLYAAPEQLKGTCHPKSDVYSLGILLLELLLPFGTIMERTKVIGQLRSGHIPTQLAVDHPNLAKIISETVSSFKQRPTSSELLKRIESLQNSDTIKLVEEQGEIIKQLRRESQAKDEEIAFLKQKLEELLRKENGVSLP</sequence>
<evidence type="ECO:0000259" key="11">
    <source>
        <dbReference type="PROSITE" id="PS50011"/>
    </source>
</evidence>
<gene>
    <name evidence="12" type="ORF">O3M35_004880</name>
</gene>
<dbReference type="InterPro" id="IPR011009">
    <property type="entry name" value="Kinase-like_dom_sf"/>
</dbReference>
<dbReference type="SUPFAM" id="SSF56112">
    <property type="entry name" value="Protein kinase-like (PK-like)"/>
    <property type="match status" value="1"/>
</dbReference>
<keyword evidence="2" id="KW-0723">Serine/threonine-protein kinase</keyword>
<evidence type="ECO:0000256" key="3">
    <source>
        <dbReference type="ARBA" id="ARBA00022553"/>
    </source>
</evidence>
<keyword evidence="7" id="KW-0067">ATP-binding</keyword>
<dbReference type="PROSITE" id="PS50011">
    <property type="entry name" value="PROTEIN_KINASE_DOM"/>
    <property type="match status" value="1"/>
</dbReference>
<keyword evidence="6" id="KW-0418">Kinase</keyword>
<dbReference type="InterPro" id="IPR000719">
    <property type="entry name" value="Prot_kinase_dom"/>
</dbReference>
<dbReference type="Proteomes" id="UP001461498">
    <property type="component" value="Unassembled WGS sequence"/>
</dbReference>
<dbReference type="GO" id="GO:0005634">
    <property type="term" value="C:nucleus"/>
    <property type="evidence" value="ECO:0007669"/>
    <property type="project" value="TreeGrafter"/>
</dbReference>
<dbReference type="GO" id="GO:0004694">
    <property type="term" value="F:eukaryotic translation initiation factor 2alpha kinase activity"/>
    <property type="evidence" value="ECO:0007669"/>
    <property type="project" value="TreeGrafter"/>
</dbReference>
<dbReference type="EC" id="2.7.11.1" evidence="1"/>
<reference evidence="12 13" key="1">
    <citation type="submission" date="2022-12" db="EMBL/GenBank/DDBJ databases">
        <title>Chromosome-level genome assembly of true bugs.</title>
        <authorList>
            <person name="Ma L."/>
            <person name="Li H."/>
        </authorList>
    </citation>
    <scope>NUCLEOTIDE SEQUENCE [LARGE SCALE GENOMIC DNA]</scope>
    <source>
        <strain evidence="12">Lab_2022b</strain>
    </source>
</reference>
<accession>A0AAW1DLH4</accession>
<evidence type="ECO:0000256" key="4">
    <source>
        <dbReference type="ARBA" id="ARBA00022679"/>
    </source>
</evidence>
<comment type="similarity">
    <text evidence="8">Belongs to the protein kinase superfamily. Ser/Thr protein kinase family. GCN2 subfamily.</text>
</comment>
<organism evidence="12 13">
    <name type="scientific">Rhynocoris fuscipes</name>
    <dbReference type="NCBI Taxonomy" id="488301"/>
    <lineage>
        <taxon>Eukaryota</taxon>
        <taxon>Metazoa</taxon>
        <taxon>Ecdysozoa</taxon>
        <taxon>Arthropoda</taxon>
        <taxon>Hexapoda</taxon>
        <taxon>Insecta</taxon>
        <taxon>Pterygota</taxon>
        <taxon>Neoptera</taxon>
        <taxon>Paraneoptera</taxon>
        <taxon>Hemiptera</taxon>
        <taxon>Heteroptera</taxon>
        <taxon>Panheteroptera</taxon>
        <taxon>Cimicomorpha</taxon>
        <taxon>Reduviidae</taxon>
        <taxon>Harpactorinae</taxon>
        <taxon>Harpactorini</taxon>
        <taxon>Rhynocoris</taxon>
    </lineage>
</organism>
<feature type="coiled-coil region" evidence="10">
    <location>
        <begin position="509"/>
        <end position="543"/>
    </location>
</feature>
<dbReference type="GO" id="GO:0005737">
    <property type="term" value="C:cytoplasm"/>
    <property type="evidence" value="ECO:0007669"/>
    <property type="project" value="TreeGrafter"/>
</dbReference>
<evidence type="ECO:0000256" key="10">
    <source>
        <dbReference type="SAM" id="Coils"/>
    </source>
</evidence>
<dbReference type="GO" id="GO:0005524">
    <property type="term" value="F:ATP binding"/>
    <property type="evidence" value="ECO:0007669"/>
    <property type="project" value="UniProtKB-KW"/>
</dbReference>
<evidence type="ECO:0000256" key="2">
    <source>
        <dbReference type="ARBA" id="ARBA00022527"/>
    </source>
</evidence>
<evidence type="ECO:0000313" key="13">
    <source>
        <dbReference type="Proteomes" id="UP001461498"/>
    </source>
</evidence>